<protein>
    <recommendedName>
        <fullName evidence="5">phosphoethanolamine N-methyltransferase</fullName>
        <ecNumber evidence="5">2.1.1.103</ecNumber>
    </recommendedName>
</protein>
<feature type="domain" description="Methyltransferase" evidence="9">
    <location>
        <begin position="265"/>
        <end position="358"/>
    </location>
</feature>
<dbReference type="InterPro" id="IPR029063">
    <property type="entry name" value="SAM-dependent_MTases_sf"/>
</dbReference>
<dbReference type="AlphaFoldDB" id="A0A8R1HK44"/>
<evidence type="ECO:0000313" key="11">
    <source>
        <dbReference type="EnsemblMetazoa" id="CJA04052.1"/>
    </source>
</evidence>
<evidence type="ECO:0000259" key="10">
    <source>
        <dbReference type="Pfam" id="PF17987"/>
    </source>
</evidence>
<keyword evidence="4" id="KW-0808">Transferase</keyword>
<evidence type="ECO:0000256" key="8">
    <source>
        <dbReference type="ARBA" id="ARBA00047841"/>
    </source>
</evidence>
<dbReference type="Pfam" id="PF13649">
    <property type="entry name" value="Methyltransf_25"/>
    <property type="match status" value="1"/>
</dbReference>
<dbReference type="EnsemblMetazoa" id="CJA04052.1">
    <property type="protein sequence ID" value="CJA04052.1"/>
    <property type="gene ID" value="WBGene00123256"/>
</dbReference>
<dbReference type="Proteomes" id="UP000005237">
    <property type="component" value="Unassembled WGS sequence"/>
</dbReference>
<evidence type="ECO:0000256" key="1">
    <source>
        <dbReference type="ARBA" id="ARBA00004969"/>
    </source>
</evidence>
<dbReference type="EC" id="2.1.1.103" evidence="5"/>
<proteinExistence type="predicted"/>
<comment type="catalytic activity">
    <reaction evidence="8">
        <text>N-methylethanolamine phosphate + S-adenosyl-L-methionine = N,N-dimethylethanolamine phosphate + S-adenosyl-L-homocysteine + H(+)</text>
        <dbReference type="Rhea" id="RHEA:25321"/>
        <dbReference type="ChEBI" id="CHEBI:15378"/>
        <dbReference type="ChEBI" id="CHEBI:57781"/>
        <dbReference type="ChEBI" id="CHEBI:57856"/>
        <dbReference type="ChEBI" id="CHEBI:58641"/>
        <dbReference type="ChEBI" id="CHEBI:59789"/>
        <dbReference type="EC" id="2.1.1.103"/>
    </reaction>
    <physiologicalReaction direction="left-to-right" evidence="8">
        <dbReference type="Rhea" id="RHEA:25322"/>
    </physiologicalReaction>
</comment>
<dbReference type="GO" id="GO:0006656">
    <property type="term" value="P:phosphatidylcholine biosynthetic process"/>
    <property type="evidence" value="ECO:0007669"/>
    <property type="project" value="EnsemblMetazoa"/>
</dbReference>
<name>A0A8R1HK44_CAEJA</name>
<evidence type="ECO:0000256" key="6">
    <source>
        <dbReference type="ARBA" id="ARBA00047619"/>
    </source>
</evidence>
<feature type="domain" description="Phosphoethanolamine N-methyltransferase 2 N-terminal" evidence="10">
    <location>
        <begin position="83"/>
        <end position="205"/>
    </location>
</feature>
<organism evidence="11 12">
    <name type="scientific">Caenorhabditis japonica</name>
    <dbReference type="NCBI Taxonomy" id="281687"/>
    <lineage>
        <taxon>Eukaryota</taxon>
        <taxon>Metazoa</taxon>
        <taxon>Ecdysozoa</taxon>
        <taxon>Nematoda</taxon>
        <taxon>Chromadorea</taxon>
        <taxon>Rhabditida</taxon>
        <taxon>Rhabditina</taxon>
        <taxon>Rhabditomorpha</taxon>
        <taxon>Rhabditoidea</taxon>
        <taxon>Rhabditidae</taxon>
        <taxon>Peloderinae</taxon>
        <taxon>Caenorhabditis</taxon>
    </lineage>
</organism>
<reference evidence="11" key="2">
    <citation type="submission" date="2022-06" db="UniProtKB">
        <authorList>
            <consortium name="EnsemblMetazoa"/>
        </authorList>
    </citation>
    <scope>IDENTIFICATION</scope>
    <source>
        <strain evidence="11">DF5081</strain>
    </source>
</reference>
<evidence type="ECO:0000313" key="12">
    <source>
        <dbReference type="Proteomes" id="UP000005237"/>
    </source>
</evidence>
<dbReference type="CDD" id="cd02440">
    <property type="entry name" value="AdoMet_MTases"/>
    <property type="match status" value="1"/>
</dbReference>
<evidence type="ECO:0000256" key="4">
    <source>
        <dbReference type="ARBA" id="ARBA00022679"/>
    </source>
</evidence>
<dbReference type="Pfam" id="PF17987">
    <property type="entry name" value="PMT2_N"/>
    <property type="match status" value="1"/>
</dbReference>
<keyword evidence="3" id="KW-0489">Methyltransferase</keyword>
<comment type="catalytic activity">
    <reaction evidence="7">
        <text>phosphoethanolamine + S-adenosyl-L-methionine = N-methylethanolamine phosphate + S-adenosyl-L-homocysteine + H(+)</text>
        <dbReference type="Rhea" id="RHEA:20365"/>
        <dbReference type="ChEBI" id="CHEBI:15378"/>
        <dbReference type="ChEBI" id="CHEBI:57781"/>
        <dbReference type="ChEBI" id="CHEBI:57856"/>
        <dbReference type="ChEBI" id="CHEBI:58190"/>
        <dbReference type="ChEBI" id="CHEBI:59789"/>
        <dbReference type="EC" id="2.1.1.103"/>
    </reaction>
    <physiologicalReaction direction="left-to-right" evidence="7">
        <dbReference type="Rhea" id="RHEA:20366"/>
    </physiologicalReaction>
</comment>
<dbReference type="PANTHER" id="PTHR44307">
    <property type="entry name" value="PHOSPHOETHANOLAMINE METHYLTRANSFERASE"/>
    <property type="match status" value="1"/>
</dbReference>
<accession>A0A8R1HK44</accession>
<dbReference type="InterPro" id="IPR041698">
    <property type="entry name" value="Methyltransf_25"/>
</dbReference>
<dbReference type="SUPFAM" id="SSF53335">
    <property type="entry name" value="S-adenosyl-L-methionine-dependent methyltransferases"/>
    <property type="match status" value="1"/>
</dbReference>
<dbReference type="Gene3D" id="3.40.50.150">
    <property type="entry name" value="Vaccinia Virus protein VP39"/>
    <property type="match status" value="1"/>
</dbReference>
<comment type="pathway">
    <text evidence="2">Lipid metabolism.</text>
</comment>
<dbReference type="GO" id="GO:0000234">
    <property type="term" value="F:phosphoethanolamine N-methyltransferase activity"/>
    <property type="evidence" value="ECO:0007669"/>
    <property type="project" value="UniProtKB-EC"/>
</dbReference>
<sequence length="473" mass="53517">MWAEPARVRERTDGRCQSVYLPLLSTAGQLILISRAKMSLSVPRQAVYYVKQLSAGRTLQTVQVVSPCEKQGAGFATAFEVLPVKTQVHNSLEQLPQIRNADVLIFNNALSHILNNADLLTDFLTRATAATSVGGIVIIREDLKNATDKRQVARLTDYFDVFRTTDSNGNNAGLDLYTVDQVQNSAFVEQNFLDFIFVFTKKAFAPTTDATITFRDFLDKTQYTNTGIDAYEWMFGVNFISPGGYDENLKIIKRFGELKPGQTMLDIGVGIGGGARQVADEFGVHVHGIDLSSNMLAIALERLHEEKDARVKYSITDALVYQFENDSFDYVFSRDCIQHIPDTGKLFSRIYKALKPGGKVLITMYGKGYGEQSDQFKEYVAQRAYFLKNLKEIGELAEQAGFVNVQLENMTPRFKEILIEERTHLEQNEQEFLSKFTQYERDSLISGWTNKLGYIEKDNHNWNLFLAQKPFAK</sequence>
<evidence type="ECO:0000256" key="3">
    <source>
        <dbReference type="ARBA" id="ARBA00022603"/>
    </source>
</evidence>
<comment type="catalytic activity">
    <reaction evidence="6">
        <text>N,N-dimethylethanolamine phosphate + S-adenosyl-L-methionine = phosphocholine + S-adenosyl-L-homocysteine + H(+)</text>
        <dbReference type="Rhea" id="RHEA:25325"/>
        <dbReference type="ChEBI" id="CHEBI:15378"/>
        <dbReference type="ChEBI" id="CHEBI:57856"/>
        <dbReference type="ChEBI" id="CHEBI:58641"/>
        <dbReference type="ChEBI" id="CHEBI:59789"/>
        <dbReference type="ChEBI" id="CHEBI:295975"/>
        <dbReference type="EC" id="2.1.1.103"/>
    </reaction>
    <physiologicalReaction direction="left-to-right" evidence="6">
        <dbReference type="Rhea" id="RHEA:25326"/>
    </physiologicalReaction>
</comment>
<evidence type="ECO:0000256" key="7">
    <source>
        <dbReference type="ARBA" id="ARBA00047622"/>
    </source>
</evidence>
<dbReference type="GO" id="GO:0000773">
    <property type="term" value="F:phosphatidyl-N-methylethanolamine N-methyltransferase activity"/>
    <property type="evidence" value="ECO:0007669"/>
    <property type="project" value="EnsemblMetazoa"/>
</dbReference>
<evidence type="ECO:0000259" key="9">
    <source>
        <dbReference type="Pfam" id="PF13649"/>
    </source>
</evidence>
<keyword evidence="12" id="KW-1185">Reference proteome</keyword>
<reference evidence="12" key="1">
    <citation type="submission" date="2010-08" db="EMBL/GenBank/DDBJ databases">
        <authorList>
            <consortium name="Caenorhabditis japonica Sequencing Consortium"/>
            <person name="Wilson R.K."/>
        </authorList>
    </citation>
    <scope>NUCLEOTIDE SEQUENCE [LARGE SCALE GENOMIC DNA]</scope>
    <source>
        <strain evidence="12">DF5081</strain>
    </source>
</reference>
<evidence type="ECO:0000256" key="2">
    <source>
        <dbReference type="ARBA" id="ARBA00005189"/>
    </source>
</evidence>
<dbReference type="InterPro" id="IPR040516">
    <property type="entry name" value="PMT2_N"/>
</dbReference>
<dbReference type="PANTHER" id="PTHR44307:SF2">
    <property type="entry name" value="PHOSPHOETHANOLAMINE METHYLTRANSFERASE ISOFORM X1"/>
    <property type="match status" value="1"/>
</dbReference>
<evidence type="ECO:0000256" key="5">
    <source>
        <dbReference type="ARBA" id="ARBA00035674"/>
    </source>
</evidence>
<dbReference type="GO" id="GO:0032259">
    <property type="term" value="P:methylation"/>
    <property type="evidence" value="ECO:0007669"/>
    <property type="project" value="UniProtKB-KW"/>
</dbReference>
<dbReference type="OMA" id="ITMYGKG"/>
<comment type="pathway">
    <text evidence="1">Phospholipid metabolism; phosphatidylcholine biosynthesis.</text>
</comment>